<dbReference type="SUPFAM" id="SSF57850">
    <property type="entry name" value="RING/U-box"/>
    <property type="match status" value="1"/>
</dbReference>
<keyword evidence="5 18" id="KW-0812">Transmembrane</keyword>
<evidence type="ECO:0000259" key="20">
    <source>
        <dbReference type="PROSITE" id="PS50089"/>
    </source>
</evidence>
<comment type="subcellular location">
    <subcellularLocation>
        <location evidence="2">Membrane</location>
        <topology evidence="2">Single-pass membrane protein</topology>
    </subcellularLocation>
</comment>
<evidence type="ECO:0000256" key="1">
    <source>
        <dbReference type="ARBA" id="ARBA00000900"/>
    </source>
</evidence>
<dbReference type="InterPro" id="IPR046948">
    <property type="entry name" value="ATL20-22-like"/>
</dbReference>
<keyword evidence="12 18" id="KW-0472">Membrane</keyword>
<sequence length="361" mass="39993">MKTLRAIIFCFLLFSSFSCLKTSSTLETCKNAVCQSSEAVIRFPFRIDKRQPETCGFPGFDLTCDMTSQTLLNLPSSGDFTVQGIDYGEQEIWINDPNTCLPKRLLSLNLTGSPFRAGFSEDFTFFNCSLDYLKYKLNPIACMSGSNYTVFATNSARVITYLSTCGKIGTFSVPVEWTFHQEVMSSDLDDHLRLKWDRPGCGSCELRGGKCGFKTNSTKVVCSSLNQRGIPRGARYAITVGVGVPAIMCLIGLLCCMCGRLKPLTMRRTSLPEFNSIGAPQPGIVKGLDVATLAAYPKIVLSESRRLPQPDDSTCSICLSDYRPKEILKTIPECQHCFHANCIDEWLKLNATCPICRKSPQ</sequence>
<dbReference type="STRING" id="74649.A0A2P6SP44"/>
<evidence type="ECO:0000256" key="6">
    <source>
        <dbReference type="ARBA" id="ARBA00022723"/>
    </source>
</evidence>
<feature type="domain" description="RING-type" evidence="20">
    <location>
        <begin position="315"/>
        <end position="357"/>
    </location>
</feature>
<evidence type="ECO:0000256" key="7">
    <source>
        <dbReference type="ARBA" id="ARBA00022729"/>
    </source>
</evidence>
<dbReference type="GO" id="GO:0004674">
    <property type="term" value="F:protein serine/threonine kinase activity"/>
    <property type="evidence" value="ECO:0007669"/>
    <property type="project" value="UniProtKB-EC"/>
</dbReference>
<dbReference type="OMA" id="PECGHCF"/>
<evidence type="ECO:0000256" key="9">
    <source>
        <dbReference type="ARBA" id="ARBA00022786"/>
    </source>
</evidence>
<evidence type="ECO:0000256" key="16">
    <source>
        <dbReference type="ARBA" id="ARBA00048679"/>
    </source>
</evidence>
<evidence type="ECO:0000256" key="8">
    <source>
        <dbReference type="ARBA" id="ARBA00022771"/>
    </source>
</evidence>
<dbReference type="InterPro" id="IPR025287">
    <property type="entry name" value="WAK_GUB"/>
</dbReference>
<dbReference type="CDD" id="cd16461">
    <property type="entry name" value="RING-H2_EL5-like"/>
    <property type="match status" value="1"/>
</dbReference>
<keyword evidence="10" id="KW-0862">Zinc</keyword>
<comment type="pathway">
    <text evidence="3">Protein modification; protein ubiquitination.</text>
</comment>
<evidence type="ECO:0000256" key="13">
    <source>
        <dbReference type="ARBA" id="ARBA00023180"/>
    </source>
</evidence>
<gene>
    <name evidence="21" type="ORF">RchiOBHm_Chr1g0381031</name>
</gene>
<evidence type="ECO:0000256" key="11">
    <source>
        <dbReference type="ARBA" id="ARBA00022989"/>
    </source>
</evidence>
<dbReference type="InterPro" id="IPR032872">
    <property type="entry name" value="WAK_assoc_C"/>
</dbReference>
<evidence type="ECO:0000256" key="4">
    <source>
        <dbReference type="ARBA" id="ARBA00022679"/>
    </source>
</evidence>
<evidence type="ECO:0000256" key="18">
    <source>
        <dbReference type="SAM" id="Phobius"/>
    </source>
</evidence>
<evidence type="ECO:0000256" key="2">
    <source>
        <dbReference type="ARBA" id="ARBA00004167"/>
    </source>
</evidence>
<keyword evidence="4" id="KW-0808">Transferase</keyword>
<reference evidence="21 22" key="1">
    <citation type="journal article" date="2018" name="Nat. Genet.">
        <title>The Rosa genome provides new insights in the design of modern roses.</title>
        <authorList>
            <person name="Bendahmane M."/>
        </authorList>
    </citation>
    <scope>NUCLEOTIDE SEQUENCE [LARGE SCALE GENOMIC DNA]</scope>
    <source>
        <strain evidence="22">cv. Old Blush</strain>
    </source>
</reference>
<organism evidence="21 22">
    <name type="scientific">Rosa chinensis</name>
    <name type="common">China rose</name>
    <dbReference type="NCBI Taxonomy" id="74649"/>
    <lineage>
        <taxon>Eukaryota</taxon>
        <taxon>Viridiplantae</taxon>
        <taxon>Streptophyta</taxon>
        <taxon>Embryophyta</taxon>
        <taxon>Tracheophyta</taxon>
        <taxon>Spermatophyta</taxon>
        <taxon>Magnoliopsida</taxon>
        <taxon>eudicotyledons</taxon>
        <taxon>Gunneridae</taxon>
        <taxon>Pentapetalae</taxon>
        <taxon>rosids</taxon>
        <taxon>fabids</taxon>
        <taxon>Rosales</taxon>
        <taxon>Rosaceae</taxon>
        <taxon>Rosoideae</taxon>
        <taxon>Rosoideae incertae sedis</taxon>
        <taxon>Rosa</taxon>
    </lineage>
</organism>
<dbReference type="GO" id="GO:0016020">
    <property type="term" value="C:membrane"/>
    <property type="evidence" value="ECO:0007669"/>
    <property type="project" value="UniProtKB-SubCell"/>
</dbReference>
<dbReference type="GO" id="GO:0030247">
    <property type="term" value="F:polysaccharide binding"/>
    <property type="evidence" value="ECO:0007669"/>
    <property type="project" value="InterPro"/>
</dbReference>
<comment type="catalytic activity">
    <reaction evidence="15">
        <text>L-threonyl-[protein] + ATP = O-phospho-L-threonyl-[protein] + ADP + H(+)</text>
        <dbReference type="Rhea" id="RHEA:46608"/>
        <dbReference type="Rhea" id="RHEA-COMP:11060"/>
        <dbReference type="Rhea" id="RHEA-COMP:11605"/>
        <dbReference type="ChEBI" id="CHEBI:15378"/>
        <dbReference type="ChEBI" id="CHEBI:30013"/>
        <dbReference type="ChEBI" id="CHEBI:30616"/>
        <dbReference type="ChEBI" id="CHEBI:61977"/>
        <dbReference type="ChEBI" id="CHEBI:456216"/>
        <dbReference type="EC" id="2.7.11.1"/>
    </reaction>
</comment>
<dbReference type="PROSITE" id="PS50089">
    <property type="entry name" value="ZF_RING_2"/>
    <property type="match status" value="1"/>
</dbReference>
<keyword evidence="11 18" id="KW-1133">Transmembrane helix</keyword>
<keyword evidence="13" id="KW-0325">Glycoprotein</keyword>
<dbReference type="Pfam" id="PF13639">
    <property type="entry name" value="zf-RING_2"/>
    <property type="match status" value="1"/>
</dbReference>
<dbReference type="GO" id="GO:0008270">
    <property type="term" value="F:zinc ion binding"/>
    <property type="evidence" value="ECO:0007669"/>
    <property type="project" value="UniProtKB-KW"/>
</dbReference>
<keyword evidence="9" id="KW-0833">Ubl conjugation pathway</keyword>
<evidence type="ECO:0000313" key="21">
    <source>
        <dbReference type="EMBL" id="PRQ60423.1"/>
    </source>
</evidence>
<keyword evidence="7 19" id="KW-0732">Signal</keyword>
<feature type="chain" id="PRO_5015105496" evidence="19">
    <location>
        <begin position="26"/>
        <end position="361"/>
    </location>
</feature>
<dbReference type="AlphaFoldDB" id="A0A2P6SP44"/>
<dbReference type="EMBL" id="PDCK01000039">
    <property type="protein sequence ID" value="PRQ60423.1"/>
    <property type="molecule type" value="Genomic_DNA"/>
</dbReference>
<dbReference type="InterPro" id="IPR013083">
    <property type="entry name" value="Znf_RING/FYVE/PHD"/>
</dbReference>
<accession>A0A2P6SP44</accession>
<proteinExistence type="inferred from homology"/>
<dbReference type="PANTHER" id="PTHR46279">
    <property type="entry name" value="RING/U-BOX SUPERFAMILY PROTEIN"/>
    <property type="match status" value="1"/>
</dbReference>
<dbReference type="InterPro" id="IPR001841">
    <property type="entry name" value="Znf_RING"/>
</dbReference>
<dbReference type="GO" id="GO:0061630">
    <property type="term" value="F:ubiquitin protein ligase activity"/>
    <property type="evidence" value="ECO:0007669"/>
    <property type="project" value="UniProtKB-EC"/>
</dbReference>
<dbReference type="PANTHER" id="PTHR46279:SF10">
    <property type="entry name" value="RING-TYPE E3 UBIQUITIN TRANSFERASE"/>
    <property type="match status" value="1"/>
</dbReference>
<keyword evidence="8 17" id="KW-0863">Zinc-finger</keyword>
<name>A0A2P6SP44_ROSCH</name>
<dbReference type="Proteomes" id="UP000238479">
    <property type="component" value="Chromosome 1"/>
</dbReference>
<dbReference type="Gene3D" id="3.30.40.10">
    <property type="entry name" value="Zinc/RING finger domain, C3HC4 (zinc finger)"/>
    <property type="match status" value="1"/>
</dbReference>
<feature type="transmembrane region" description="Helical" evidence="18">
    <location>
        <begin position="236"/>
        <end position="258"/>
    </location>
</feature>
<feature type="signal peptide" evidence="19">
    <location>
        <begin position="1"/>
        <end position="25"/>
    </location>
</feature>
<evidence type="ECO:0000256" key="15">
    <source>
        <dbReference type="ARBA" id="ARBA00047899"/>
    </source>
</evidence>
<evidence type="ECO:0000256" key="5">
    <source>
        <dbReference type="ARBA" id="ARBA00022692"/>
    </source>
</evidence>
<dbReference type="Pfam" id="PF13947">
    <property type="entry name" value="GUB_WAK_bind"/>
    <property type="match status" value="1"/>
</dbReference>
<evidence type="ECO:0000313" key="22">
    <source>
        <dbReference type="Proteomes" id="UP000238479"/>
    </source>
</evidence>
<comment type="similarity">
    <text evidence="14">Belongs to the RING-type zinc finger family. ATL subfamily.</text>
</comment>
<dbReference type="SMART" id="SM00184">
    <property type="entry name" value="RING"/>
    <property type="match status" value="1"/>
</dbReference>
<evidence type="ECO:0000256" key="3">
    <source>
        <dbReference type="ARBA" id="ARBA00004906"/>
    </source>
</evidence>
<evidence type="ECO:0000256" key="14">
    <source>
        <dbReference type="ARBA" id="ARBA00024209"/>
    </source>
</evidence>
<dbReference type="OrthoDB" id="8062037at2759"/>
<keyword evidence="22" id="KW-1185">Reference proteome</keyword>
<keyword evidence="6" id="KW-0479">Metal-binding</keyword>
<dbReference type="PROSITE" id="PS51257">
    <property type="entry name" value="PROKAR_LIPOPROTEIN"/>
    <property type="match status" value="1"/>
</dbReference>
<evidence type="ECO:0000256" key="19">
    <source>
        <dbReference type="SAM" id="SignalP"/>
    </source>
</evidence>
<comment type="caution">
    <text evidence="21">The sequence shown here is derived from an EMBL/GenBank/DDBJ whole genome shotgun (WGS) entry which is preliminary data.</text>
</comment>
<evidence type="ECO:0000256" key="10">
    <source>
        <dbReference type="ARBA" id="ARBA00022833"/>
    </source>
</evidence>
<evidence type="ECO:0000256" key="17">
    <source>
        <dbReference type="PROSITE-ProRule" id="PRU00175"/>
    </source>
</evidence>
<dbReference type="Gramene" id="PRQ60423">
    <property type="protein sequence ID" value="PRQ60423"/>
    <property type="gene ID" value="RchiOBHm_Chr1g0381031"/>
</dbReference>
<protein>
    <submittedName>
        <fullName evidence="21">Putative transcription factor C2H2 family</fullName>
    </submittedName>
</protein>
<evidence type="ECO:0000256" key="12">
    <source>
        <dbReference type="ARBA" id="ARBA00023136"/>
    </source>
</evidence>
<comment type="catalytic activity">
    <reaction evidence="16">
        <text>L-seryl-[protein] + ATP = O-phospho-L-seryl-[protein] + ADP + H(+)</text>
        <dbReference type="Rhea" id="RHEA:17989"/>
        <dbReference type="Rhea" id="RHEA-COMP:9863"/>
        <dbReference type="Rhea" id="RHEA-COMP:11604"/>
        <dbReference type="ChEBI" id="CHEBI:15378"/>
        <dbReference type="ChEBI" id="CHEBI:29999"/>
        <dbReference type="ChEBI" id="CHEBI:30616"/>
        <dbReference type="ChEBI" id="CHEBI:83421"/>
        <dbReference type="ChEBI" id="CHEBI:456216"/>
        <dbReference type="EC" id="2.7.11.1"/>
    </reaction>
</comment>
<dbReference type="Pfam" id="PF14380">
    <property type="entry name" value="WAK_assoc"/>
    <property type="match status" value="1"/>
</dbReference>
<comment type="catalytic activity">
    <reaction evidence="1">
        <text>S-ubiquitinyl-[E2 ubiquitin-conjugating enzyme]-L-cysteine + [acceptor protein]-L-lysine = [E2 ubiquitin-conjugating enzyme]-L-cysteine + N(6)-ubiquitinyl-[acceptor protein]-L-lysine.</text>
        <dbReference type="EC" id="2.3.2.27"/>
    </reaction>
</comment>